<sequence>MIEERQGSSRPPYGVLLAVAIGAILMVPAVIGDGGEAVTEAISELLSPLGLLLAPVILVFTIRFLSSDRGSYLSNVFSAGEWDSSHMTGGTPIGGALFLVLTLVLLYSKVSIFGGDSGE</sequence>
<dbReference type="GeneID" id="116216015"/>
<reference evidence="1 2" key="1">
    <citation type="submission" date="2017-11" db="EMBL/GenBank/DDBJ databases">
        <title>De-novo sequencing of pomegranate (Punica granatum L.) genome.</title>
        <authorList>
            <person name="Akparov Z."/>
            <person name="Amiraslanov A."/>
            <person name="Hajiyeva S."/>
            <person name="Abbasov M."/>
            <person name="Kaur K."/>
            <person name="Hamwieh A."/>
            <person name="Solovyev V."/>
            <person name="Salamov A."/>
            <person name="Braich B."/>
            <person name="Kosarev P."/>
            <person name="Mahmoud A."/>
            <person name="Hajiyev E."/>
            <person name="Babayeva S."/>
            <person name="Izzatullayeva V."/>
            <person name="Mammadov A."/>
            <person name="Mammadov A."/>
            <person name="Sharifova S."/>
            <person name="Ojaghi J."/>
            <person name="Eynullazada K."/>
            <person name="Bayramov B."/>
            <person name="Abdulazimova A."/>
            <person name="Shahmuradov I."/>
        </authorList>
    </citation>
    <scope>NUCLEOTIDE SEQUENCE [LARGE SCALE GENOMIC DNA]</scope>
    <source>
        <strain evidence="2">cv. AG2017</strain>
        <tissue evidence="1">Leaf</tissue>
    </source>
</reference>
<dbReference type="Proteomes" id="UP000233551">
    <property type="component" value="Unassembled WGS sequence"/>
</dbReference>
<dbReference type="OrthoDB" id="780524at2759"/>
<proteinExistence type="predicted"/>
<dbReference type="PANTHER" id="PTHR33306:SF1">
    <property type="entry name" value="EXPRESSED PROTEIN"/>
    <property type="match status" value="1"/>
</dbReference>
<protein>
    <submittedName>
        <fullName evidence="1">Uncharacterized protein</fullName>
    </submittedName>
</protein>
<dbReference type="PANTHER" id="PTHR33306">
    <property type="entry name" value="EXPRESSED PROTEIN-RELATED-RELATED"/>
    <property type="match status" value="1"/>
</dbReference>
<evidence type="ECO:0000313" key="2">
    <source>
        <dbReference type="Proteomes" id="UP000233551"/>
    </source>
</evidence>
<organism evidence="1 2">
    <name type="scientific">Punica granatum</name>
    <name type="common">Pomegranate</name>
    <dbReference type="NCBI Taxonomy" id="22663"/>
    <lineage>
        <taxon>Eukaryota</taxon>
        <taxon>Viridiplantae</taxon>
        <taxon>Streptophyta</taxon>
        <taxon>Embryophyta</taxon>
        <taxon>Tracheophyta</taxon>
        <taxon>Spermatophyta</taxon>
        <taxon>Magnoliopsida</taxon>
        <taxon>eudicotyledons</taxon>
        <taxon>Gunneridae</taxon>
        <taxon>Pentapetalae</taxon>
        <taxon>rosids</taxon>
        <taxon>malvids</taxon>
        <taxon>Myrtales</taxon>
        <taxon>Lythraceae</taxon>
        <taxon>Punica</taxon>
    </lineage>
</organism>
<dbReference type="AlphaFoldDB" id="A0A2I0K971"/>
<dbReference type="STRING" id="22663.A0A2I0K971"/>
<gene>
    <name evidence="1" type="ORF">CRG98_014561</name>
</gene>
<keyword evidence="2" id="KW-1185">Reference proteome</keyword>
<evidence type="ECO:0000313" key="1">
    <source>
        <dbReference type="EMBL" id="PKI65092.1"/>
    </source>
</evidence>
<accession>A0A2I0K971</accession>
<dbReference type="EMBL" id="PGOL01000770">
    <property type="protein sequence ID" value="PKI65092.1"/>
    <property type="molecule type" value="Genomic_DNA"/>
</dbReference>
<name>A0A2I0K971_PUNGR</name>
<comment type="caution">
    <text evidence="1">The sequence shown here is derived from an EMBL/GenBank/DDBJ whole genome shotgun (WGS) entry which is preliminary data.</text>
</comment>